<organism evidence="2 3">
    <name type="scientific">Artemia franciscana</name>
    <name type="common">Brine shrimp</name>
    <name type="synonym">Artemia sanfranciscana</name>
    <dbReference type="NCBI Taxonomy" id="6661"/>
    <lineage>
        <taxon>Eukaryota</taxon>
        <taxon>Metazoa</taxon>
        <taxon>Ecdysozoa</taxon>
        <taxon>Arthropoda</taxon>
        <taxon>Crustacea</taxon>
        <taxon>Branchiopoda</taxon>
        <taxon>Anostraca</taxon>
        <taxon>Artemiidae</taxon>
        <taxon>Artemia</taxon>
    </lineage>
</organism>
<name>A0AA88H4W3_ARTSF</name>
<evidence type="ECO:0000313" key="3">
    <source>
        <dbReference type="Proteomes" id="UP001187531"/>
    </source>
</evidence>
<comment type="caution">
    <text evidence="2">The sequence shown here is derived from an EMBL/GenBank/DDBJ whole genome shotgun (WGS) entry which is preliminary data.</text>
</comment>
<evidence type="ECO:0000313" key="2">
    <source>
        <dbReference type="EMBL" id="KAK2701643.1"/>
    </source>
</evidence>
<keyword evidence="3" id="KW-1185">Reference proteome</keyword>
<protein>
    <submittedName>
        <fullName evidence="2">Uncharacterized protein</fullName>
    </submittedName>
</protein>
<dbReference type="AlphaFoldDB" id="A0AA88H4W3"/>
<proteinExistence type="predicted"/>
<dbReference type="Proteomes" id="UP001187531">
    <property type="component" value="Unassembled WGS sequence"/>
</dbReference>
<keyword evidence="1" id="KW-0175">Coiled coil</keyword>
<evidence type="ECO:0000256" key="1">
    <source>
        <dbReference type="SAM" id="Coils"/>
    </source>
</evidence>
<sequence>MTLLSSKNRNRRGLVDLEGDLLQFLFGTASQRDVARISKALDQLKLAGKKKTVNSGIGTGHFFEKLFLEYQYQNELMNNLTKKLALVRQEWIIMKNKQDHILDHLHKVELEVAYLKLRQDLLEARQKVHSLEVDLNALSSSRIPLNLISPITLSESQEKFLKVYNHNSDYQQRIFNKFGLIIIL</sequence>
<gene>
    <name evidence="2" type="ORF">QYM36_019716</name>
</gene>
<dbReference type="EMBL" id="JAVRJZ010002746">
    <property type="protein sequence ID" value="KAK2701643.1"/>
    <property type="molecule type" value="Genomic_DNA"/>
</dbReference>
<reference evidence="2" key="1">
    <citation type="submission" date="2023-07" db="EMBL/GenBank/DDBJ databases">
        <title>Chromosome-level genome assembly of Artemia franciscana.</title>
        <authorList>
            <person name="Jo E."/>
        </authorList>
    </citation>
    <scope>NUCLEOTIDE SEQUENCE</scope>
    <source>
        <tissue evidence="2">Whole body</tissue>
    </source>
</reference>
<accession>A0AA88H4W3</accession>
<feature type="coiled-coil region" evidence="1">
    <location>
        <begin position="107"/>
        <end position="134"/>
    </location>
</feature>